<dbReference type="Proteomes" id="UP001239994">
    <property type="component" value="Unassembled WGS sequence"/>
</dbReference>
<feature type="compositionally biased region" description="Polar residues" evidence="2">
    <location>
        <begin position="411"/>
        <end position="423"/>
    </location>
</feature>
<organism evidence="3 4">
    <name type="scientific">Electrophorus voltai</name>
    <dbReference type="NCBI Taxonomy" id="2609070"/>
    <lineage>
        <taxon>Eukaryota</taxon>
        <taxon>Metazoa</taxon>
        <taxon>Chordata</taxon>
        <taxon>Craniata</taxon>
        <taxon>Vertebrata</taxon>
        <taxon>Euteleostomi</taxon>
        <taxon>Actinopterygii</taxon>
        <taxon>Neopterygii</taxon>
        <taxon>Teleostei</taxon>
        <taxon>Ostariophysi</taxon>
        <taxon>Gymnotiformes</taxon>
        <taxon>Gymnotoidei</taxon>
        <taxon>Gymnotidae</taxon>
        <taxon>Electrophorus</taxon>
    </lineage>
</organism>
<gene>
    <name evidence="3" type="ORF">P4O66_020589</name>
</gene>
<accession>A0AAD8ZWA7</accession>
<keyword evidence="4" id="KW-1185">Reference proteome</keyword>
<reference evidence="3" key="1">
    <citation type="submission" date="2023-03" db="EMBL/GenBank/DDBJ databases">
        <title>Electrophorus voltai genome.</title>
        <authorList>
            <person name="Bian C."/>
        </authorList>
    </citation>
    <scope>NUCLEOTIDE SEQUENCE</scope>
    <source>
        <strain evidence="3">CB-2022</strain>
        <tissue evidence="3">Muscle</tissue>
    </source>
</reference>
<sequence>DAEMRYETQMCKLVLEKQELEWQKGKHQLSAEMKDKEITSLKEELKLLQELLSSLQHAQFLLQAESQALSRTEQQLLRYTEEYQVLKREHEMIQKRGQDKEVELMQLIEEHKNSQITLEKEMQILRAKMQTDQEELKAVREAYDHLHKKRHQLSSRVMHQATHIQMLENGVRDNFNTQRQSPSSLNCHIHLDIAGNLSKDASLDTEGREVSPQNSFEQMRHCKETEDIPDERTVECQEAEKDGCFHRENNKVNVGSLTDGNVLLPLQGPDLSVMEESGSTTDMLVTNQQKDPAVRQEASVGKSVPVCTTFDNDCPSNDMRSYADGCLAKLSEPETRSVYGVANDPVMSETRTRPKAQSLSVSEMQEHQTSDKHTSKTSQDTDLKEAKPKTTAPDSNSFQSESPKESKMTAERQSTTNPVLQNNDAHHENPAMHKQLNVACLSPLQQSLPQQSDSLHVRVLPIAAAVPDAHCEKSRDQFSQHPEAPELQQALEDASSDQGMIETKSVLEAELNISATPPGSFSQSNIGYTFNLAETPIENRTEDTAISAQTLSEQSADMCPSPQVSNSHGSSLPSARLTKPNEQLNDSQKQITGAALLTMPLNKSNIHPNQESDQHGEWNAIKQMFSEIASEKENRVRISFGSAQPDSPAARPVGSALRQDCTSPSARPHGQGNVDRPACERSMPTPPEKEDRPHSDIRAQITKIEQFLASEGFKPPKRSPQSDSISAFWSPKKTDTRVEELLLSSSPPPPPPPLLSLHSENSVLMGPSH</sequence>
<dbReference type="Pfam" id="PF15818">
    <property type="entry name" value="CCDC73"/>
    <property type="match status" value="1"/>
</dbReference>
<feature type="region of interest" description="Disordered" evidence="2">
    <location>
        <begin position="339"/>
        <end position="426"/>
    </location>
</feature>
<proteinExistence type="predicted"/>
<feature type="coiled-coil region" evidence="1">
    <location>
        <begin position="31"/>
        <end position="142"/>
    </location>
</feature>
<dbReference type="InterPro" id="IPR031650">
    <property type="entry name" value="CCDC73"/>
</dbReference>
<name>A0AAD8ZWA7_9TELE</name>
<evidence type="ECO:0000313" key="4">
    <source>
        <dbReference type="Proteomes" id="UP001239994"/>
    </source>
</evidence>
<evidence type="ECO:0000256" key="2">
    <source>
        <dbReference type="SAM" id="MobiDB-lite"/>
    </source>
</evidence>
<feature type="compositionally biased region" description="Polar residues" evidence="2">
    <location>
        <begin position="562"/>
        <end position="573"/>
    </location>
</feature>
<dbReference type="AlphaFoldDB" id="A0AAD8ZWA7"/>
<protein>
    <recommendedName>
        <fullName evidence="5">Coiled-coil domain containing 73</fullName>
    </recommendedName>
</protein>
<feature type="compositionally biased region" description="Polar residues" evidence="2">
    <location>
        <begin position="392"/>
        <end position="401"/>
    </location>
</feature>
<evidence type="ECO:0008006" key="5">
    <source>
        <dbReference type="Google" id="ProtNLM"/>
    </source>
</evidence>
<dbReference type="EMBL" id="JAROKS010000004">
    <property type="protein sequence ID" value="KAK1804590.1"/>
    <property type="molecule type" value="Genomic_DNA"/>
</dbReference>
<comment type="caution">
    <text evidence="3">The sequence shown here is derived from an EMBL/GenBank/DDBJ whole genome shotgun (WGS) entry which is preliminary data.</text>
</comment>
<feature type="compositionally biased region" description="Basic and acidic residues" evidence="2">
    <location>
        <begin position="364"/>
        <end position="388"/>
    </location>
</feature>
<evidence type="ECO:0000256" key="1">
    <source>
        <dbReference type="SAM" id="Coils"/>
    </source>
</evidence>
<feature type="non-terminal residue" evidence="3">
    <location>
        <position position="1"/>
    </location>
</feature>
<feature type="region of interest" description="Disordered" evidence="2">
    <location>
        <begin position="707"/>
        <end position="769"/>
    </location>
</feature>
<evidence type="ECO:0000313" key="3">
    <source>
        <dbReference type="EMBL" id="KAK1804590.1"/>
    </source>
</evidence>
<keyword evidence="1" id="KW-0175">Coiled coil</keyword>
<feature type="region of interest" description="Disordered" evidence="2">
    <location>
        <begin position="641"/>
        <end position="695"/>
    </location>
</feature>
<feature type="region of interest" description="Disordered" evidence="2">
    <location>
        <begin position="551"/>
        <end position="583"/>
    </location>
</feature>